<reference evidence="1" key="1">
    <citation type="submission" date="2023-04" db="EMBL/GenBank/DDBJ databases">
        <title>A chromosome-level genome assembly of the parasitoid wasp Eretmocerus hayati.</title>
        <authorList>
            <person name="Zhong Y."/>
            <person name="Liu S."/>
            <person name="Liu Y."/>
        </authorList>
    </citation>
    <scope>NUCLEOTIDE SEQUENCE</scope>
    <source>
        <strain evidence="1">ZJU_SS_LIU_2023</strain>
    </source>
</reference>
<keyword evidence="2" id="KW-1185">Reference proteome</keyword>
<name>A0ACC2PZ45_9HYME</name>
<dbReference type="EMBL" id="CM056741">
    <property type="protein sequence ID" value="KAJ8687075.1"/>
    <property type="molecule type" value="Genomic_DNA"/>
</dbReference>
<comment type="caution">
    <text evidence="1">The sequence shown here is derived from an EMBL/GenBank/DDBJ whole genome shotgun (WGS) entry which is preliminary data.</text>
</comment>
<accession>A0ACC2PZ45</accession>
<sequence length="259" mass="28473">MQLKKRDEEKIEGQTFSKACVFEFPSHSEQTQRRSSTAAATATTKVKSHPEAQVTDGTRKCVSGAPVLEDRSDPTKFEPLSVELRQPDSAILLLDCPEKPILLQAAAALASFASKTPRNLHTLFDLNIVDSVCPLVRHPDVYTRRFALKLLALMSAVRNVQAHLLRDDSFIALFIELLAGEADLFLQEFSSRLLAELTSDPAGCAMLVERLQVGYGASLLLGKLRSEDPDVKRNATEIVANLLGDPLGFKLLTKSEVSR</sequence>
<organism evidence="1 2">
    <name type="scientific">Eretmocerus hayati</name>
    <dbReference type="NCBI Taxonomy" id="131215"/>
    <lineage>
        <taxon>Eukaryota</taxon>
        <taxon>Metazoa</taxon>
        <taxon>Ecdysozoa</taxon>
        <taxon>Arthropoda</taxon>
        <taxon>Hexapoda</taxon>
        <taxon>Insecta</taxon>
        <taxon>Pterygota</taxon>
        <taxon>Neoptera</taxon>
        <taxon>Endopterygota</taxon>
        <taxon>Hymenoptera</taxon>
        <taxon>Apocrita</taxon>
        <taxon>Proctotrupomorpha</taxon>
        <taxon>Chalcidoidea</taxon>
        <taxon>Aphelinidae</taxon>
        <taxon>Aphelininae</taxon>
        <taxon>Eretmocerus</taxon>
    </lineage>
</organism>
<evidence type="ECO:0000313" key="2">
    <source>
        <dbReference type="Proteomes" id="UP001239111"/>
    </source>
</evidence>
<dbReference type="Proteomes" id="UP001239111">
    <property type="component" value="Chromosome 1"/>
</dbReference>
<protein>
    <submittedName>
        <fullName evidence="1">Uncharacterized protein</fullName>
    </submittedName>
</protein>
<gene>
    <name evidence="1" type="ORF">QAD02_022869</name>
</gene>
<evidence type="ECO:0000313" key="1">
    <source>
        <dbReference type="EMBL" id="KAJ8687075.1"/>
    </source>
</evidence>
<proteinExistence type="predicted"/>